<dbReference type="EMBL" id="QJSY01000001">
    <property type="protein sequence ID" value="PYE61161.1"/>
    <property type="molecule type" value="Genomic_DNA"/>
</dbReference>
<dbReference type="RefSeq" id="WP_101054487.1">
    <property type="nucleotide sequence ID" value="NZ_BMXX01000017.1"/>
</dbReference>
<evidence type="ECO:0008006" key="3">
    <source>
        <dbReference type="Google" id="ProtNLM"/>
    </source>
</evidence>
<sequence length="259" mass="30097">MTVQPASKVANIVDSFVPFYDRTRAMTLFEYKKYQKEIAAIDDFADRYMLLGMLECHYGNADACRDNFSKALNLCQEDTYCHNYIVALQWLGDFRGTYQACEEYLGKIFAKSSLENILSFAHSYFIVDLVDKCLRRAETLSLGEFENAYERMLYSFNAFKATEYYCKDDELGYSELLMDFATEFSLFEVTGIHVNYDEEDKVLHLLIMINDGYDDNGETFVKSQEYFIDNVFERELNQRIVVSYLTGASVGGEKDVRKF</sequence>
<evidence type="ECO:0000313" key="2">
    <source>
        <dbReference type="Proteomes" id="UP000247584"/>
    </source>
</evidence>
<gene>
    <name evidence="1" type="ORF">C8J23_101203</name>
</gene>
<dbReference type="Proteomes" id="UP000247584">
    <property type="component" value="Unassembled WGS sequence"/>
</dbReference>
<reference evidence="1 2" key="1">
    <citation type="submission" date="2018-06" db="EMBL/GenBank/DDBJ databases">
        <title>Genomic Encyclopedia of Type Strains, Phase III (KMG-III): the genomes of soil and plant-associated and newly described type strains.</title>
        <authorList>
            <person name="Whitman W."/>
        </authorList>
    </citation>
    <scope>NUCLEOTIDE SEQUENCE [LARGE SCALE GENOMIC DNA]</scope>
    <source>
        <strain evidence="1 2">JC5</strain>
    </source>
</reference>
<comment type="caution">
    <text evidence="1">The sequence shown here is derived from an EMBL/GenBank/DDBJ whole genome shotgun (WGS) entry which is preliminary data.</text>
</comment>
<organism evidence="1 2">
    <name type="scientific">Shewanella chilikensis</name>
    <dbReference type="NCBI Taxonomy" id="558541"/>
    <lineage>
        <taxon>Bacteria</taxon>
        <taxon>Pseudomonadati</taxon>
        <taxon>Pseudomonadota</taxon>
        <taxon>Gammaproteobacteria</taxon>
        <taxon>Alteromonadales</taxon>
        <taxon>Shewanellaceae</taxon>
        <taxon>Shewanella</taxon>
    </lineage>
</organism>
<accession>A0ABX5PTD6</accession>
<name>A0ABX5PTD6_9GAMM</name>
<proteinExistence type="predicted"/>
<keyword evidence="2" id="KW-1185">Reference proteome</keyword>
<evidence type="ECO:0000313" key="1">
    <source>
        <dbReference type="EMBL" id="PYE61161.1"/>
    </source>
</evidence>
<protein>
    <recommendedName>
        <fullName evidence="3">Tetratricopeptide repeat protein</fullName>
    </recommendedName>
</protein>